<feature type="compositionally biased region" description="Polar residues" evidence="1">
    <location>
        <begin position="191"/>
        <end position="210"/>
    </location>
</feature>
<feature type="region of interest" description="Disordered" evidence="1">
    <location>
        <begin position="79"/>
        <end position="109"/>
    </location>
</feature>
<feature type="region of interest" description="Disordered" evidence="1">
    <location>
        <begin position="245"/>
        <end position="265"/>
    </location>
</feature>
<feature type="region of interest" description="Disordered" evidence="1">
    <location>
        <begin position="171"/>
        <end position="212"/>
    </location>
</feature>
<proteinExistence type="predicted"/>
<feature type="region of interest" description="Disordered" evidence="1">
    <location>
        <begin position="22"/>
        <end position="47"/>
    </location>
</feature>
<dbReference type="Proteomes" id="UP000807306">
    <property type="component" value="Unassembled WGS sequence"/>
</dbReference>
<feature type="region of interest" description="Disordered" evidence="1">
    <location>
        <begin position="303"/>
        <end position="328"/>
    </location>
</feature>
<keyword evidence="3" id="KW-1185">Reference proteome</keyword>
<dbReference type="OrthoDB" id="3271131at2759"/>
<evidence type="ECO:0000256" key="1">
    <source>
        <dbReference type="SAM" id="MobiDB-lite"/>
    </source>
</evidence>
<comment type="caution">
    <text evidence="2">The sequence shown here is derived from an EMBL/GenBank/DDBJ whole genome shotgun (WGS) entry which is preliminary data.</text>
</comment>
<organism evidence="2 3">
    <name type="scientific">Crepidotus variabilis</name>
    <dbReference type="NCBI Taxonomy" id="179855"/>
    <lineage>
        <taxon>Eukaryota</taxon>
        <taxon>Fungi</taxon>
        <taxon>Dikarya</taxon>
        <taxon>Basidiomycota</taxon>
        <taxon>Agaricomycotina</taxon>
        <taxon>Agaricomycetes</taxon>
        <taxon>Agaricomycetidae</taxon>
        <taxon>Agaricales</taxon>
        <taxon>Agaricineae</taxon>
        <taxon>Crepidotaceae</taxon>
        <taxon>Crepidotus</taxon>
    </lineage>
</organism>
<evidence type="ECO:0000313" key="3">
    <source>
        <dbReference type="Proteomes" id="UP000807306"/>
    </source>
</evidence>
<protein>
    <submittedName>
        <fullName evidence="2">Uncharacterized protein</fullName>
    </submittedName>
</protein>
<dbReference type="AlphaFoldDB" id="A0A9P6EAG0"/>
<gene>
    <name evidence="2" type="ORF">CPB83DRAFT_548704</name>
</gene>
<reference evidence="2" key="1">
    <citation type="submission" date="2020-11" db="EMBL/GenBank/DDBJ databases">
        <authorList>
            <consortium name="DOE Joint Genome Institute"/>
            <person name="Ahrendt S."/>
            <person name="Riley R."/>
            <person name="Andreopoulos W."/>
            <person name="Labutti K."/>
            <person name="Pangilinan J."/>
            <person name="Ruiz-Duenas F.J."/>
            <person name="Barrasa J.M."/>
            <person name="Sanchez-Garcia M."/>
            <person name="Camarero S."/>
            <person name="Miyauchi S."/>
            <person name="Serrano A."/>
            <person name="Linde D."/>
            <person name="Babiker R."/>
            <person name="Drula E."/>
            <person name="Ayuso-Fernandez I."/>
            <person name="Pacheco R."/>
            <person name="Padilla G."/>
            <person name="Ferreira P."/>
            <person name="Barriuso J."/>
            <person name="Kellner H."/>
            <person name="Castanera R."/>
            <person name="Alfaro M."/>
            <person name="Ramirez L."/>
            <person name="Pisabarro A.G."/>
            <person name="Kuo A."/>
            <person name="Tritt A."/>
            <person name="Lipzen A."/>
            <person name="He G."/>
            <person name="Yan M."/>
            <person name="Ng V."/>
            <person name="Cullen D."/>
            <person name="Martin F."/>
            <person name="Rosso M.-N."/>
            <person name="Henrissat B."/>
            <person name="Hibbett D."/>
            <person name="Martinez A.T."/>
            <person name="Grigoriev I.V."/>
        </authorList>
    </citation>
    <scope>NUCLEOTIDE SEQUENCE</scope>
    <source>
        <strain evidence="2">CBS 506.95</strain>
    </source>
</reference>
<evidence type="ECO:0000313" key="2">
    <source>
        <dbReference type="EMBL" id="KAF9525415.1"/>
    </source>
</evidence>
<feature type="compositionally biased region" description="Polar residues" evidence="1">
    <location>
        <begin position="317"/>
        <end position="328"/>
    </location>
</feature>
<dbReference type="EMBL" id="MU157884">
    <property type="protein sequence ID" value="KAF9525415.1"/>
    <property type="molecule type" value="Genomic_DNA"/>
</dbReference>
<accession>A0A9P6EAG0</accession>
<feature type="compositionally biased region" description="Polar residues" evidence="1">
    <location>
        <begin position="87"/>
        <end position="109"/>
    </location>
</feature>
<name>A0A9P6EAG0_9AGAR</name>
<sequence>MISERHKPKDYDWAFDLRANFADSDDSEGEDDRKTGTANSGLSRDDALLKEIDISSRSDSVNFKPNPFSIAKINAIYRSARAKEPGNQRSPQPPTIQTLNNNQQKSQTKITDRFKVKASKAALPTLSPARPLHSKHSPLEGNSCQLHELVPSSPSSHVIIPGQERCNFDSQDFSAANKHPPKNPGVPLNSIPANISRDSSSNFVRTSSPPQKHAHILAQKRLPGPTIEPQLKENNIVESNRGNFRHSTRFPRIPNRPSFSSPLRPPGWKSLQNGLHKTSSPGPSGCLPRRFLPLAQLTRPSLPNYCDDDRDLPVRSPNLTNRMPNQAEPNTIRSKPIILVFEFMTSL</sequence>